<gene>
    <name evidence="2" type="ORF">BBEV_3347</name>
</gene>
<dbReference type="AlphaFoldDB" id="A0A1D7R056"/>
<organism evidence="2 3">
    <name type="scientific">Salisediminibacterium beveridgei</name>
    <dbReference type="NCBI Taxonomy" id="632773"/>
    <lineage>
        <taxon>Bacteria</taxon>
        <taxon>Bacillati</taxon>
        <taxon>Bacillota</taxon>
        <taxon>Bacilli</taxon>
        <taxon>Bacillales</taxon>
        <taxon>Bacillaceae</taxon>
        <taxon>Salisediminibacterium</taxon>
    </lineage>
</organism>
<keyword evidence="1" id="KW-0472">Membrane</keyword>
<keyword evidence="3" id="KW-1185">Reference proteome</keyword>
<dbReference type="STRING" id="632773.BBEV_3347"/>
<reference evidence="2 3" key="1">
    <citation type="submission" date="2015-08" db="EMBL/GenBank/DDBJ databases">
        <title>The complete genome sequence of Bacillus beveridgei MLTeJB.</title>
        <authorList>
            <person name="Hanson T.E."/>
            <person name="Mesa C."/>
            <person name="Basesman S.M."/>
            <person name="Oremland R.S."/>
        </authorList>
    </citation>
    <scope>NUCLEOTIDE SEQUENCE [LARGE SCALE GENOMIC DNA]</scope>
    <source>
        <strain evidence="2 3">MLTeJB</strain>
    </source>
</reference>
<name>A0A1D7R056_9BACI</name>
<keyword evidence="1" id="KW-1133">Transmembrane helix</keyword>
<evidence type="ECO:0000256" key="1">
    <source>
        <dbReference type="SAM" id="Phobius"/>
    </source>
</evidence>
<dbReference type="Proteomes" id="UP000094463">
    <property type="component" value="Chromosome"/>
</dbReference>
<dbReference type="KEGG" id="bbev:BBEV_3347"/>
<feature type="transmembrane region" description="Helical" evidence="1">
    <location>
        <begin position="80"/>
        <end position="99"/>
    </location>
</feature>
<feature type="transmembrane region" description="Helical" evidence="1">
    <location>
        <begin position="7"/>
        <end position="27"/>
    </location>
</feature>
<proteinExistence type="predicted"/>
<evidence type="ECO:0000313" key="2">
    <source>
        <dbReference type="EMBL" id="AOM84644.1"/>
    </source>
</evidence>
<dbReference type="EMBL" id="CP012502">
    <property type="protein sequence ID" value="AOM84644.1"/>
    <property type="molecule type" value="Genomic_DNA"/>
</dbReference>
<feature type="transmembrane region" description="Helical" evidence="1">
    <location>
        <begin position="111"/>
        <end position="128"/>
    </location>
</feature>
<dbReference type="RefSeq" id="WP_069366504.1">
    <property type="nucleotide sequence ID" value="NZ_CP012502.1"/>
</dbReference>
<keyword evidence="1" id="KW-0812">Transmembrane</keyword>
<accession>A0A1D7R056</accession>
<evidence type="ECO:0000313" key="3">
    <source>
        <dbReference type="Proteomes" id="UP000094463"/>
    </source>
</evidence>
<sequence length="178" mass="20834">MRLNNVVSRVFNVALLLLLLVVIPVMFEIAHLLPYYLVVGIVSILMVRKIRNPKKSQKKFLHKWYLKRQRSIHVNGLRRGISFFLGTFMLTALMVPILRGTDLLRVFMNELWSIWLVVFVISMAMGYFEMVTNERRYEELIDKMEKSGEELPFLEADPDEQERVRLINSGGSESEQQS</sequence>
<protein>
    <submittedName>
        <fullName evidence="2">Uncharacterized protein</fullName>
    </submittedName>
</protein>
<feature type="transmembrane region" description="Helical" evidence="1">
    <location>
        <begin position="33"/>
        <end position="50"/>
    </location>
</feature>